<dbReference type="Pfam" id="PF14792">
    <property type="entry name" value="DNA_pol_B_palm"/>
    <property type="match status" value="1"/>
</dbReference>
<dbReference type="SUPFAM" id="SSF81301">
    <property type="entry name" value="Nucleotidyltransferase"/>
    <property type="match status" value="1"/>
</dbReference>
<dbReference type="InterPro" id="IPR028207">
    <property type="entry name" value="DNA_pol_B_palm_palm"/>
</dbReference>
<gene>
    <name evidence="3" type="ORF">XENOCAPTIV_009127</name>
</gene>
<feature type="domain" description="DNA polymerase beta palm" evidence="2">
    <location>
        <begin position="65"/>
        <end position="124"/>
    </location>
</feature>
<dbReference type="EMBL" id="JAHRIN010052498">
    <property type="protein sequence ID" value="MEQ2210161.1"/>
    <property type="molecule type" value="Genomic_DNA"/>
</dbReference>
<evidence type="ECO:0000259" key="2">
    <source>
        <dbReference type="Pfam" id="PF14792"/>
    </source>
</evidence>
<feature type="non-terminal residue" evidence="3">
    <location>
        <position position="129"/>
    </location>
</feature>
<keyword evidence="1" id="KW-0732">Signal</keyword>
<sequence>MNTPQGLMTEIRFFCVYLCWILKSVGCDIKSKKCARGQMFFPSIVCCGLAGLEHYDDINQPVSMAEADAIRETVEGAVASVLPGAQIVLTGGFRRGKLTGHDVDFLITHPEEGCEVGLMPKLVSWLDSR</sequence>
<evidence type="ECO:0000256" key="1">
    <source>
        <dbReference type="SAM" id="SignalP"/>
    </source>
</evidence>
<feature type="signal peptide" evidence="1">
    <location>
        <begin position="1"/>
        <end position="26"/>
    </location>
</feature>
<protein>
    <recommendedName>
        <fullName evidence="2">DNA polymerase beta palm domain-containing protein</fullName>
    </recommendedName>
</protein>
<accession>A0ABV0RQG9</accession>
<evidence type="ECO:0000313" key="4">
    <source>
        <dbReference type="Proteomes" id="UP001434883"/>
    </source>
</evidence>
<name>A0ABV0RQG9_9TELE</name>
<reference evidence="3 4" key="1">
    <citation type="submission" date="2021-06" db="EMBL/GenBank/DDBJ databases">
        <authorList>
            <person name="Palmer J.M."/>
        </authorList>
    </citation>
    <scope>NUCLEOTIDE SEQUENCE [LARGE SCALE GENOMIC DNA]</scope>
    <source>
        <strain evidence="3 4">XC_2019</strain>
        <tissue evidence="3">Muscle</tissue>
    </source>
</reference>
<dbReference type="InterPro" id="IPR022312">
    <property type="entry name" value="DNA_pol_X"/>
</dbReference>
<dbReference type="InterPro" id="IPR019843">
    <property type="entry name" value="DNA_pol-X_BS"/>
</dbReference>
<dbReference type="InterPro" id="IPR043519">
    <property type="entry name" value="NT_sf"/>
</dbReference>
<dbReference type="Proteomes" id="UP001434883">
    <property type="component" value="Unassembled WGS sequence"/>
</dbReference>
<comment type="caution">
    <text evidence="3">The sequence shown here is derived from an EMBL/GenBank/DDBJ whole genome shotgun (WGS) entry which is preliminary data.</text>
</comment>
<dbReference type="PRINTS" id="PR00869">
    <property type="entry name" value="DNAPOLX"/>
</dbReference>
<dbReference type="PANTHER" id="PTHR11276:SF24">
    <property type="entry name" value="DNA-DIRECTED DNA_RNA POLYMERASE MU"/>
    <property type="match status" value="1"/>
</dbReference>
<dbReference type="Gene3D" id="3.30.460.10">
    <property type="entry name" value="Beta Polymerase, domain 2"/>
    <property type="match status" value="1"/>
</dbReference>
<evidence type="ECO:0000313" key="3">
    <source>
        <dbReference type="EMBL" id="MEQ2210161.1"/>
    </source>
</evidence>
<dbReference type="PROSITE" id="PS00522">
    <property type="entry name" value="DNA_POLYMERASE_X"/>
    <property type="match status" value="1"/>
</dbReference>
<proteinExistence type="predicted"/>
<feature type="chain" id="PRO_5045177809" description="DNA polymerase beta palm domain-containing protein" evidence="1">
    <location>
        <begin position="27"/>
        <end position="129"/>
    </location>
</feature>
<organism evidence="3 4">
    <name type="scientific">Xenoophorus captivus</name>
    <dbReference type="NCBI Taxonomy" id="1517983"/>
    <lineage>
        <taxon>Eukaryota</taxon>
        <taxon>Metazoa</taxon>
        <taxon>Chordata</taxon>
        <taxon>Craniata</taxon>
        <taxon>Vertebrata</taxon>
        <taxon>Euteleostomi</taxon>
        <taxon>Actinopterygii</taxon>
        <taxon>Neopterygii</taxon>
        <taxon>Teleostei</taxon>
        <taxon>Neoteleostei</taxon>
        <taxon>Acanthomorphata</taxon>
        <taxon>Ovalentaria</taxon>
        <taxon>Atherinomorphae</taxon>
        <taxon>Cyprinodontiformes</taxon>
        <taxon>Goodeidae</taxon>
        <taxon>Xenoophorus</taxon>
    </lineage>
</organism>
<dbReference type="PANTHER" id="PTHR11276">
    <property type="entry name" value="DNA POLYMERASE TYPE-X FAMILY MEMBER"/>
    <property type="match status" value="1"/>
</dbReference>
<keyword evidence="4" id="KW-1185">Reference proteome</keyword>